<dbReference type="Proteomes" id="UP000242222">
    <property type="component" value="Unassembled WGS sequence"/>
</dbReference>
<dbReference type="NCBIfam" id="NF040486">
    <property type="entry name" value="SrfA_fam"/>
    <property type="match status" value="1"/>
</dbReference>
<accession>A0A1I4VAS2</accession>
<reference evidence="2" key="1">
    <citation type="submission" date="2016-10" db="EMBL/GenBank/DDBJ databases">
        <authorList>
            <person name="Varghese N."/>
            <person name="Submissions S."/>
        </authorList>
    </citation>
    <scope>NUCLEOTIDE SEQUENCE [LARGE SCALE GENOMIC DNA]</scope>
    <source>
        <strain evidence="2">N6PO6</strain>
    </source>
</reference>
<sequence length="518" mass="55451">MANTFLRSGNLESVLALGENGQPLWHSAQQIRETLRLRQQQMLADLFAVPQPNEAGNRLDWYAAFSGKVVTWNSASESVRAGMLSRLEEAEIALREMSHTALAASKPRHKLFGALLLKALQFPDQNCVFLVGGKPVITFWGFNAINKKIADPLDSLRSSTPDSLSASLVKENCAPPAMPAMEAKTFSGSPPQDIVRQTETPGMANTTRMTPAQLVTPQSVAVSPSENNQLGTLNQRPVSTAAEINGLTVSQTYEQAQPAGVTSSQAKKASEGQWLRYGWVSTGIALVALFGFQLRGYVTTEKTASIASLNTPAVTPDKPSQNMQAPQPDTRAPIFLPTLSTLSAASLPLNAASVARSDTPAAITVPAPATAVMPPSAARNRQIASTSTGIAKDDLVLPTNAVRLGTTTFLNGNWQAILDIKTPVTGRPPILHYQFTNGKGRVKLRQGDGAHCRVAVFAGLMRSGNLVINSRTKAKCSDGTRYAIPELTCKQDATGSAQCTARYDENTAYPITIKREGK</sequence>
<evidence type="ECO:0008006" key="3">
    <source>
        <dbReference type="Google" id="ProtNLM"/>
    </source>
</evidence>
<dbReference type="AlphaFoldDB" id="A0A1I4VAS2"/>
<name>A0A1I4VAS2_9GAMM</name>
<dbReference type="EMBL" id="FOVC01000001">
    <property type="protein sequence ID" value="SFM98336.1"/>
    <property type="molecule type" value="Genomic_DNA"/>
</dbReference>
<protein>
    <recommendedName>
        <fullName evidence="3">Virulence effector protein</fullName>
    </recommendedName>
</protein>
<evidence type="ECO:0000313" key="1">
    <source>
        <dbReference type="EMBL" id="SFM98336.1"/>
    </source>
</evidence>
<dbReference type="OrthoDB" id="5448848at2"/>
<proteinExistence type="predicted"/>
<dbReference type="RefSeq" id="WP_092875032.1">
    <property type="nucleotide sequence ID" value="NZ_FOVC01000001.1"/>
</dbReference>
<keyword evidence="2" id="KW-1185">Reference proteome</keyword>
<evidence type="ECO:0000313" key="2">
    <source>
        <dbReference type="Proteomes" id="UP000242222"/>
    </source>
</evidence>
<dbReference type="STRING" id="1367852.SAMN05216516_101655"/>
<dbReference type="InterPro" id="IPR047774">
    <property type="entry name" value="SrfA-like"/>
</dbReference>
<gene>
    <name evidence="1" type="ORF">SAMN05216516_101655</name>
</gene>
<organism evidence="1 2">
    <name type="scientific">Izhakiella capsodis</name>
    <dbReference type="NCBI Taxonomy" id="1367852"/>
    <lineage>
        <taxon>Bacteria</taxon>
        <taxon>Pseudomonadati</taxon>
        <taxon>Pseudomonadota</taxon>
        <taxon>Gammaproteobacteria</taxon>
        <taxon>Enterobacterales</taxon>
        <taxon>Erwiniaceae</taxon>
        <taxon>Izhakiella</taxon>
    </lineage>
</organism>